<dbReference type="AlphaFoldDB" id="A0A445AIC3"/>
<proteinExistence type="predicted"/>
<dbReference type="Gene3D" id="2.40.50.140">
    <property type="entry name" value="Nucleic acid-binding proteins"/>
    <property type="match status" value="1"/>
</dbReference>
<comment type="caution">
    <text evidence="2">The sequence shown here is derived from an EMBL/GenBank/DDBJ whole genome shotgun (WGS) entry which is preliminary data.</text>
</comment>
<dbReference type="Pfam" id="PF02721">
    <property type="entry name" value="DUF223"/>
    <property type="match status" value="1"/>
</dbReference>
<sequence length="98" mass="11534">MVKSYDYLCDVNVKKGDRIYASIPKLVFNRWLGNIQEFRVYVMKNFIIVDNKTKSRVTSVKSVLMFSHRTIVSPVENPSYLLEAFRLKTIRKLLMLKS</sequence>
<protein>
    <recommendedName>
        <fullName evidence="1">Replication protein A 70 kDa DNA-binding subunit B/D first OB fold domain-containing protein</fullName>
    </recommendedName>
</protein>
<gene>
    <name evidence="2" type="ORF">Ahy_B02g060296</name>
</gene>
<evidence type="ECO:0000313" key="3">
    <source>
        <dbReference type="Proteomes" id="UP000289738"/>
    </source>
</evidence>
<organism evidence="2 3">
    <name type="scientific">Arachis hypogaea</name>
    <name type="common">Peanut</name>
    <dbReference type="NCBI Taxonomy" id="3818"/>
    <lineage>
        <taxon>Eukaryota</taxon>
        <taxon>Viridiplantae</taxon>
        <taxon>Streptophyta</taxon>
        <taxon>Embryophyta</taxon>
        <taxon>Tracheophyta</taxon>
        <taxon>Spermatophyta</taxon>
        <taxon>Magnoliopsida</taxon>
        <taxon>eudicotyledons</taxon>
        <taxon>Gunneridae</taxon>
        <taxon>Pentapetalae</taxon>
        <taxon>rosids</taxon>
        <taxon>fabids</taxon>
        <taxon>Fabales</taxon>
        <taxon>Fabaceae</taxon>
        <taxon>Papilionoideae</taxon>
        <taxon>50 kb inversion clade</taxon>
        <taxon>dalbergioids sensu lato</taxon>
        <taxon>Dalbergieae</taxon>
        <taxon>Pterocarpus clade</taxon>
        <taxon>Arachis</taxon>
    </lineage>
</organism>
<dbReference type="EMBL" id="SDMP01000012">
    <property type="protein sequence ID" value="RYR26138.1"/>
    <property type="molecule type" value="Genomic_DNA"/>
</dbReference>
<dbReference type="InterPro" id="IPR012340">
    <property type="entry name" value="NA-bd_OB-fold"/>
</dbReference>
<keyword evidence="3" id="KW-1185">Reference proteome</keyword>
<reference evidence="2 3" key="1">
    <citation type="submission" date="2019-01" db="EMBL/GenBank/DDBJ databases">
        <title>Sequencing of cultivated peanut Arachis hypogaea provides insights into genome evolution and oil improvement.</title>
        <authorList>
            <person name="Chen X."/>
        </authorList>
    </citation>
    <scope>NUCLEOTIDE SEQUENCE [LARGE SCALE GENOMIC DNA]</scope>
    <source>
        <strain evidence="3">cv. Fuhuasheng</strain>
        <tissue evidence="2">Leaves</tissue>
    </source>
</reference>
<accession>A0A445AIC3</accession>
<evidence type="ECO:0000313" key="2">
    <source>
        <dbReference type="EMBL" id="RYR26138.1"/>
    </source>
</evidence>
<evidence type="ECO:0000259" key="1">
    <source>
        <dbReference type="Pfam" id="PF02721"/>
    </source>
</evidence>
<feature type="domain" description="Replication protein A 70 kDa DNA-binding subunit B/D first OB fold" evidence="1">
    <location>
        <begin position="14"/>
        <end position="74"/>
    </location>
</feature>
<dbReference type="InterPro" id="IPR003871">
    <property type="entry name" value="RFA1B/D_OB_1st"/>
</dbReference>
<dbReference type="Proteomes" id="UP000289738">
    <property type="component" value="Chromosome B02"/>
</dbReference>
<name>A0A445AIC3_ARAHY</name>